<comment type="caution">
    <text evidence="4">The sequence shown here is derived from an EMBL/GenBank/DDBJ whole genome shotgun (WGS) entry which is preliminary data.</text>
</comment>
<feature type="region of interest" description="Disordered" evidence="1">
    <location>
        <begin position="33"/>
        <end position="65"/>
    </location>
</feature>
<feature type="domain" description="Thioredoxin-like fold" evidence="3">
    <location>
        <begin position="63"/>
        <end position="249"/>
    </location>
</feature>
<dbReference type="SUPFAM" id="SSF52833">
    <property type="entry name" value="Thioredoxin-like"/>
    <property type="match status" value="1"/>
</dbReference>
<dbReference type="CDD" id="cd02972">
    <property type="entry name" value="DsbA_family"/>
    <property type="match status" value="1"/>
</dbReference>
<reference evidence="4 5" key="1">
    <citation type="submission" date="2019-12" db="EMBL/GenBank/DDBJ databases">
        <title>Genomic-based taxomic classification of the family Erythrobacteraceae.</title>
        <authorList>
            <person name="Xu L."/>
        </authorList>
    </citation>
    <scope>NUCLEOTIDE SEQUENCE [LARGE SCALE GENOMIC DNA]</scope>
    <source>
        <strain evidence="4 5">M0322</strain>
    </source>
</reference>
<dbReference type="Gene3D" id="3.40.30.10">
    <property type="entry name" value="Glutaredoxin"/>
    <property type="match status" value="1"/>
</dbReference>
<sequence>MTTLSRRFHSLTLAALAAPLALGLAACNSGSADGTGTSGDPVENVAPPAGTTWSETATRTPEGGWLVGNPDAPIKLVEYGSLTCPACALFSTEGSAKLHEEYIDTGRVSYEFRTVLIHGVVDLLLSRVLECAPVETAVPLADQVWANLDQVTGPFQQNQAALEQAIALPENQRFAAMAQVGQLDQFFAARGISTEQTQACLADSAAATALATKSQDMSTQDGVTGTPTFFLNGTKLDSTRWAEVEGALQRAGARTE</sequence>
<protein>
    <submittedName>
        <fullName evidence="4">Thioredoxin domain-containing protein</fullName>
    </submittedName>
</protein>
<dbReference type="AlphaFoldDB" id="A0A844YWW6"/>
<evidence type="ECO:0000313" key="5">
    <source>
        <dbReference type="Proteomes" id="UP000466966"/>
    </source>
</evidence>
<dbReference type="Proteomes" id="UP000466966">
    <property type="component" value="Unassembled WGS sequence"/>
</dbReference>
<dbReference type="InterPro" id="IPR036249">
    <property type="entry name" value="Thioredoxin-like_sf"/>
</dbReference>
<feature type="chain" id="PRO_5032361485" evidence="2">
    <location>
        <begin position="32"/>
        <end position="256"/>
    </location>
</feature>
<evidence type="ECO:0000259" key="3">
    <source>
        <dbReference type="Pfam" id="PF13462"/>
    </source>
</evidence>
<keyword evidence="2" id="KW-0732">Signal</keyword>
<feature type="signal peptide" evidence="2">
    <location>
        <begin position="1"/>
        <end position="31"/>
    </location>
</feature>
<accession>A0A844YWW6</accession>
<dbReference type="PROSITE" id="PS51257">
    <property type="entry name" value="PROKAR_LIPOPROTEIN"/>
    <property type="match status" value="1"/>
</dbReference>
<proteinExistence type="predicted"/>
<dbReference type="EMBL" id="WTYV01000002">
    <property type="protein sequence ID" value="MXO71321.1"/>
    <property type="molecule type" value="Genomic_DNA"/>
</dbReference>
<dbReference type="Pfam" id="PF13462">
    <property type="entry name" value="Thioredoxin_4"/>
    <property type="match status" value="1"/>
</dbReference>
<gene>
    <name evidence="4" type="ORF">GRI99_06665</name>
</gene>
<keyword evidence="5" id="KW-1185">Reference proteome</keyword>
<dbReference type="InterPro" id="IPR012336">
    <property type="entry name" value="Thioredoxin-like_fold"/>
</dbReference>
<evidence type="ECO:0000313" key="4">
    <source>
        <dbReference type="EMBL" id="MXO71321.1"/>
    </source>
</evidence>
<dbReference type="Gene3D" id="1.10.40.110">
    <property type="match status" value="1"/>
</dbReference>
<organism evidence="4 5">
    <name type="scientific">Alteraurantiacibacter buctensis</name>
    <dbReference type="NCBI Taxonomy" id="1503981"/>
    <lineage>
        <taxon>Bacteria</taxon>
        <taxon>Pseudomonadati</taxon>
        <taxon>Pseudomonadota</taxon>
        <taxon>Alphaproteobacteria</taxon>
        <taxon>Sphingomonadales</taxon>
        <taxon>Erythrobacteraceae</taxon>
        <taxon>Alteraurantiacibacter</taxon>
    </lineage>
</organism>
<evidence type="ECO:0000256" key="1">
    <source>
        <dbReference type="SAM" id="MobiDB-lite"/>
    </source>
</evidence>
<name>A0A844YWW6_9SPHN</name>
<dbReference type="RefSeq" id="WP_160771250.1">
    <property type="nucleotide sequence ID" value="NZ_WTYV01000002.1"/>
</dbReference>
<evidence type="ECO:0000256" key="2">
    <source>
        <dbReference type="SAM" id="SignalP"/>
    </source>
</evidence>
<dbReference type="OrthoDB" id="8478320at2"/>